<dbReference type="EMBL" id="VHJK01000001">
    <property type="protein sequence ID" value="TRD11198.1"/>
    <property type="molecule type" value="Genomic_DNA"/>
</dbReference>
<evidence type="ECO:0000313" key="2">
    <source>
        <dbReference type="EMBL" id="TRD11198.1"/>
    </source>
</evidence>
<dbReference type="RefSeq" id="WP_142787463.1">
    <property type="nucleotide sequence ID" value="NZ_VHJK01000001.1"/>
</dbReference>
<proteinExistence type="predicted"/>
<accession>A0A547PAL7</accession>
<evidence type="ECO:0000256" key="1">
    <source>
        <dbReference type="SAM" id="MobiDB-lite"/>
    </source>
</evidence>
<organism evidence="2 3">
    <name type="scientific">Erythrobacter insulae</name>
    <dbReference type="NCBI Taxonomy" id="2584124"/>
    <lineage>
        <taxon>Bacteria</taxon>
        <taxon>Pseudomonadati</taxon>
        <taxon>Pseudomonadota</taxon>
        <taxon>Alphaproteobacteria</taxon>
        <taxon>Sphingomonadales</taxon>
        <taxon>Erythrobacteraceae</taxon>
        <taxon>Erythrobacter/Porphyrobacter group</taxon>
        <taxon>Erythrobacter</taxon>
    </lineage>
</organism>
<keyword evidence="3" id="KW-1185">Reference proteome</keyword>
<name>A0A547PAL7_9SPHN</name>
<gene>
    <name evidence="2" type="ORF">FGU71_04580</name>
</gene>
<dbReference type="AlphaFoldDB" id="A0A547PAL7"/>
<dbReference type="Proteomes" id="UP000316343">
    <property type="component" value="Unassembled WGS sequence"/>
</dbReference>
<comment type="caution">
    <text evidence="2">The sequence shown here is derived from an EMBL/GenBank/DDBJ whole genome shotgun (WGS) entry which is preliminary data.</text>
</comment>
<reference evidence="2 3" key="1">
    <citation type="submission" date="2019-06" db="EMBL/GenBank/DDBJ databases">
        <title>Erythrobacter insulae sp. nov., isolated from a tidal flat.</title>
        <authorList>
            <person name="Yoon J.-H."/>
        </authorList>
    </citation>
    <scope>NUCLEOTIDE SEQUENCE [LARGE SCALE GENOMIC DNA]</scope>
    <source>
        <strain evidence="2 3">JBTF-M21</strain>
    </source>
</reference>
<protein>
    <submittedName>
        <fullName evidence="2">Uncharacterized protein</fullName>
    </submittedName>
</protein>
<sequence length="87" mass="9200">MRFLISLRRQPARWRPGLFAGLAVSCVMLPACDNSGGTAPGAVSEGEARALEEAAEMLDEKRLPQGVVPDPDAPANLEPAETETAEP</sequence>
<dbReference type="PROSITE" id="PS51257">
    <property type="entry name" value="PROKAR_LIPOPROTEIN"/>
    <property type="match status" value="1"/>
</dbReference>
<evidence type="ECO:0000313" key="3">
    <source>
        <dbReference type="Proteomes" id="UP000316343"/>
    </source>
</evidence>
<feature type="region of interest" description="Disordered" evidence="1">
    <location>
        <begin position="60"/>
        <end position="87"/>
    </location>
</feature>